<reference evidence="12 13" key="1">
    <citation type="journal article" date="2014" name="Proc. Natl. Acad. Sci. U.S.A.">
        <title>Functional type 2 photosynthetic reaction centers found in the rare bacterial phylum Gemmatimonadetes.</title>
        <authorList>
            <person name="Zeng Y."/>
            <person name="Feng F."/>
            <person name="Medova H."/>
            <person name="Dean J."/>
            <person name="Koblizek M."/>
        </authorList>
    </citation>
    <scope>NUCLEOTIDE SEQUENCE [LARGE SCALE GENOMIC DNA]</scope>
    <source>
        <strain evidence="12 13">AP64</strain>
    </source>
</reference>
<dbReference type="STRING" id="1379270.GEMMAAP_12825"/>
<evidence type="ECO:0000256" key="8">
    <source>
        <dbReference type="ARBA" id="ARBA00023012"/>
    </source>
</evidence>
<evidence type="ECO:0000313" key="13">
    <source>
        <dbReference type="Proteomes" id="UP000076404"/>
    </source>
</evidence>
<dbReference type="Proteomes" id="UP000076404">
    <property type="component" value="Chromosome"/>
</dbReference>
<evidence type="ECO:0000256" key="1">
    <source>
        <dbReference type="ARBA" id="ARBA00000085"/>
    </source>
</evidence>
<dbReference type="AlphaFoldDB" id="A0A143BLQ8"/>
<feature type="transmembrane region" description="Helical" evidence="9">
    <location>
        <begin position="24"/>
        <end position="47"/>
    </location>
</feature>
<feature type="transmembrane region" description="Helical" evidence="9">
    <location>
        <begin position="107"/>
        <end position="126"/>
    </location>
</feature>
<evidence type="ECO:0000256" key="9">
    <source>
        <dbReference type="SAM" id="Phobius"/>
    </source>
</evidence>
<dbReference type="PRINTS" id="PR00344">
    <property type="entry name" value="BCTRLSENSOR"/>
</dbReference>
<dbReference type="InterPro" id="IPR013767">
    <property type="entry name" value="PAS_fold"/>
</dbReference>
<accession>A0A143BLQ8</accession>
<reference evidence="12 13" key="2">
    <citation type="journal article" date="2016" name="Environ. Microbiol. Rep.">
        <title>Metagenomic evidence for the presence of phototrophic Gemmatimonadetes bacteria in diverse environments.</title>
        <authorList>
            <person name="Zeng Y."/>
            <person name="Baumbach J."/>
            <person name="Barbosa E.G."/>
            <person name="Azevedo V."/>
            <person name="Zhang C."/>
            <person name="Koblizek M."/>
        </authorList>
    </citation>
    <scope>NUCLEOTIDE SEQUENCE [LARGE SCALE GENOMIC DNA]</scope>
    <source>
        <strain evidence="12 13">AP64</strain>
    </source>
</reference>
<dbReference type="SUPFAM" id="SSF47384">
    <property type="entry name" value="Homodimeric domain of signal transducing histidine kinase"/>
    <property type="match status" value="1"/>
</dbReference>
<dbReference type="InterPro" id="IPR003661">
    <property type="entry name" value="HisK_dim/P_dom"/>
</dbReference>
<keyword evidence="5" id="KW-0547">Nucleotide-binding</keyword>
<evidence type="ECO:0000256" key="3">
    <source>
        <dbReference type="ARBA" id="ARBA00022553"/>
    </source>
</evidence>
<feature type="domain" description="PAS" evidence="11">
    <location>
        <begin position="198"/>
        <end position="280"/>
    </location>
</feature>
<keyword evidence="9" id="KW-0812">Transmembrane</keyword>
<dbReference type="Pfam" id="PF02518">
    <property type="entry name" value="HATPase_c"/>
    <property type="match status" value="1"/>
</dbReference>
<dbReference type="CDD" id="cd00075">
    <property type="entry name" value="HATPase"/>
    <property type="match status" value="1"/>
</dbReference>
<evidence type="ECO:0000256" key="6">
    <source>
        <dbReference type="ARBA" id="ARBA00022777"/>
    </source>
</evidence>
<dbReference type="GO" id="GO:0006355">
    <property type="term" value="P:regulation of DNA-templated transcription"/>
    <property type="evidence" value="ECO:0007669"/>
    <property type="project" value="InterPro"/>
</dbReference>
<dbReference type="InterPro" id="IPR003594">
    <property type="entry name" value="HATPase_dom"/>
</dbReference>
<dbReference type="SUPFAM" id="SSF55874">
    <property type="entry name" value="ATPase domain of HSP90 chaperone/DNA topoisomerase II/histidine kinase"/>
    <property type="match status" value="1"/>
</dbReference>
<dbReference type="InterPro" id="IPR005467">
    <property type="entry name" value="His_kinase_dom"/>
</dbReference>
<dbReference type="PROSITE" id="PS50109">
    <property type="entry name" value="HIS_KIN"/>
    <property type="match status" value="1"/>
</dbReference>
<dbReference type="OrthoDB" id="9773941at2"/>
<dbReference type="eggNOG" id="COG3852">
    <property type="taxonomic scope" value="Bacteria"/>
</dbReference>
<keyword evidence="3" id="KW-0597">Phosphoprotein</keyword>
<gene>
    <name evidence="12" type="ORF">GEMMAAP_12825</name>
</gene>
<evidence type="ECO:0000256" key="2">
    <source>
        <dbReference type="ARBA" id="ARBA00012438"/>
    </source>
</evidence>
<dbReference type="Gene3D" id="3.30.450.20">
    <property type="entry name" value="PAS domain"/>
    <property type="match status" value="1"/>
</dbReference>
<keyword evidence="7" id="KW-0067">ATP-binding</keyword>
<sequence length="579" mass="61604">MRYTPAFPQDPIQEMLEPRRMLRWVWLARVVLACAILVAAVFVWNQAAPADTLVATLAFAMATLATVVSALYAEFERRRPLGVAFYAGQCALDLLLVTAVVHITGGWSSQFAALYILVIASASLLLPFRGGLVVAASACVLYSLDVLWLRPGTGTPFAGVGVQLSVFAVVAVGSGYLALRLRQAGTGREALAAQLVKVQLEAAEILRTIRSGILTVDAQGRLLYANPAATELLGLELRAFTGKPLLPTLIQVSPQLADLLERSARDGIRTTRAEGIIRRNGEEFEIGVTTTVADGTRPDGSVTATAIFQDISDSKRIQALHIRAERLQAVAELSASLAHEIRNPLASIRSATEQLARRYAPAPAGEDDDEAILHGLIVREADRLSRLLADFLDFARTRVMRLESLDVGALTHTAAMLAAAHPDRGPGVQVQVDVASDLPRLMGDEDLLHRAVFNLVLNAIQAVGTEGHVFVEVDRRAPEGVDGSSVAVTGALVAITVTDDGPGIPEELKDRLFEPFVSGKVGGTGLGLPVVHRAVEAHRGVVLVDRLPKGTRFSVVLPVTPATPPVSPAISSNPSGVIA</sequence>
<feature type="domain" description="Histidine kinase" evidence="10">
    <location>
        <begin position="336"/>
        <end position="561"/>
    </location>
</feature>
<dbReference type="PROSITE" id="PS50112">
    <property type="entry name" value="PAS"/>
    <property type="match status" value="1"/>
</dbReference>
<comment type="catalytic activity">
    <reaction evidence="1">
        <text>ATP + protein L-histidine = ADP + protein N-phospho-L-histidine.</text>
        <dbReference type="EC" id="2.7.13.3"/>
    </reaction>
</comment>
<dbReference type="EMBL" id="CP011454">
    <property type="protein sequence ID" value="AMW05450.1"/>
    <property type="molecule type" value="Genomic_DNA"/>
</dbReference>
<dbReference type="Pfam" id="PF00512">
    <property type="entry name" value="HisKA"/>
    <property type="match status" value="1"/>
</dbReference>
<dbReference type="Gene3D" id="1.10.287.130">
    <property type="match status" value="1"/>
</dbReference>
<evidence type="ECO:0000313" key="12">
    <source>
        <dbReference type="EMBL" id="AMW05450.1"/>
    </source>
</evidence>
<feature type="transmembrane region" description="Helical" evidence="9">
    <location>
        <begin position="53"/>
        <end position="73"/>
    </location>
</feature>
<keyword evidence="9" id="KW-0472">Membrane</keyword>
<dbReference type="SMART" id="SM00387">
    <property type="entry name" value="HATPase_c"/>
    <property type="match status" value="1"/>
</dbReference>
<evidence type="ECO:0000256" key="5">
    <source>
        <dbReference type="ARBA" id="ARBA00022741"/>
    </source>
</evidence>
<dbReference type="SMART" id="SM00388">
    <property type="entry name" value="HisKA"/>
    <property type="match status" value="1"/>
</dbReference>
<protein>
    <recommendedName>
        <fullName evidence="2">histidine kinase</fullName>
        <ecNumber evidence="2">2.7.13.3</ecNumber>
    </recommendedName>
</protein>
<dbReference type="SMART" id="SM00091">
    <property type="entry name" value="PAS"/>
    <property type="match status" value="1"/>
</dbReference>
<feature type="transmembrane region" description="Helical" evidence="9">
    <location>
        <begin position="157"/>
        <end position="179"/>
    </location>
</feature>
<dbReference type="InterPro" id="IPR036097">
    <property type="entry name" value="HisK_dim/P_sf"/>
</dbReference>
<dbReference type="SUPFAM" id="SSF55785">
    <property type="entry name" value="PYP-like sensor domain (PAS domain)"/>
    <property type="match status" value="1"/>
</dbReference>
<dbReference type="NCBIfam" id="TIGR00229">
    <property type="entry name" value="sensory_box"/>
    <property type="match status" value="1"/>
</dbReference>
<evidence type="ECO:0000259" key="11">
    <source>
        <dbReference type="PROSITE" id="PS50112"/>
    </source>
</evidence>
<feature type="transmembrane region" description="Helical" evidence="9">
    <location>
        <begin position="80"/>
        <end position="101"/>
    </location>
</feature>
<evidence type="ECO:0000256" key="4">
    <source>
        <dbReference type="ARBA" id="ARBA00022679"/>
    </source>
</evidence>
<keyword evidence="4" id="KW-0808">Transferase</keyword>
<dbReference type="RefSeq" id="WP_026849443.1">
    <property type="nucleotide sequence ID" value="NZ_CP011454.1"/>
</dbReference>
<keyword evidence="9" id="KW-1133">Transmembrane helix</keyword>
<keyword evidence="8" id="KW-0902">Two-component regulatory system</keyword>
<dbReference type="EC" id="2.7.13.3" evidence="2"/>
<organism evidence="12 13">
    <name type="scientific">Gemmatimonas phototrophica</name>
    <dbReference type="NCBI Taxonomy" id="1379270"/>
    <lineage>
        <taxon>Bacteria</taxon>
        <taxon>Pseudomonadati</taxon>
        <taxon>Gemmatimonadota</taxon>
        <taxon>Gemmatimonadia</taxon>
        <taxon>Gemmatimonadales</taxon>
        <taxon>Gemmatimonadaceae</taxon>
        <taxon>Gemmatimonas</taxon>
    </lineage>
</organism>
<dbReference type="GO" id="GO:0000155">
    <property type="term" value="F:phosphorelay sensor kinase activity"/>
    <property type="evidence" value="ECO:0007669"/>
    <property type="project" value="InterPro"/>
</dbReference>
<proteinExistence type="predicted"/>
<dbReference type="GO" id="GO:0005524">
    <property type="term" value="F:ATP binding"/>
    <property type="evidence" value="ECO:0007669"/>
    <property type="project" value="UniProtKB-KW"/>
</dbReference>
<evidence type="ECO:0000259" key="10">
    <source>
        <dbReference type="PROSITE" id="PS50109"/>
    </source>
</evidence>
<dbReference type="PANTHER" id="PTHR43065">
    <property type="entry name" value="SENSOR HISTIDINE KINASE"/>
    <property type="match status" value="1"/>
</dbReference>
<evidence type="ECO:0000256" key="7">
    <source>
        <dbReference type="ARBA" id="ARBA00022840"/>
    </source>
</evidence>
<keyword evidence="6" id="KW-0418">Kinase</keyword>
<dbReference type="Gene3D" id="3.30.565.10">
    <property type="entry name" value="Histidine kinase-like ATPase, C-terminal domain"/>
    <property type="match status" value="1"/>
</dbReference>
<dbReference type="Pfam" id="PF25323">
    <property type="entry name" value="6TM_PilS"/>
    <property type="match status" value="1"/>
</dbReference>
<dbReference type="InterPro" id="IPR000014">
    <property type="entry name" value="PAS"/>
</dbReference>
<dbReference type="CDD" id="cd00130">
    <property type="entry name" value="PAS"/>
    <property type="match status" value="1"/>
</dbReference>
<dbReference type="InterPro" id="IPR035965">
    <property type="entry name" value="PAS-like_dom_sf"/>
</dbReference>
<keyword evidence="13" id="KW-1185">Reference proteome</keyword>
<dbReference type="InterPro" id="IPR004358">
    <property type="entry name" value="Sig_transdc_His_kin-like_C"/>
</dbReference>
<dbReference type="Pfam" id="PF00989">
    <property type="entry name" value="PAS"/>
    <property type="match status" value="1"/>
</dbReference>
<dbReference type="PANTHER" id="PTHR43065:SF10">
    <property type="entry name" value="PEROXIDE STRESS-ACTIVATED HISTIDINE KINASE MAK3"/>
    <property type="match status" value="1"/>
</dbReference>
<dbReference type="KEGG" id="gph:GEMMAAP_12825"/>
<name>A0A143BLQ8_9BACT</name>
<dbReference type="InterPro" id="IPR036890">
    <property type="entry name" value="HATPase_C_sf"/>
</dbReference>
<dbReference type="CDD" id="cd00082">
    <property type="entry name" value="HisKA"/>
    <property type="match status" value="1"/>
</dbReference>